<evidence type="ECO:0000313" key="3">
    <source>
        <dbReference type="Proteomes" id="UP001501095"/>
    </source>
</evidence>
<gene>
    <name evidence="2" type="ORF">GCM10010423_02170</name>
</gene>
<protein>
    <submittedName>
        <fullName evidence="2">Uncharacterized protein</fullName>
    </submittedName>
</protein>
<evidence type="ECO:0000256" key="1">
    <source>
        <dbReference type="SAM" id="MobiDB-lite"/>
    </source>
</evidence>
<sequence>MHALVVTDTVEPVVLTEMPGPAAAGTAARARGSAAAAMVRPERRTIDELRMWTALRRHGWRYIPSAAEGRERPCCLRVSQGAPGPRRTPDAAVQVTPRHPTAGARAVGSAPRARGHRPAPVVTARSAEKPPQVPSGSIARMRTRWVTPLSRPT</sequence>
<feature type="region of interest" description="Disordered" evidence="1">
    <location>
        <begin position="77"/>
        <end position="138"/>
    </location>
</feature>
<proteinExistence type="predicted"/>
<dbReference type="EMBL" id="BAAATM010000001">
    <property type="protein sequence ID" value="GAA2514690.1"/>
    <property type="molecule type" value="Genomic_DNA"/>
</dbReference>
<keyword evidence="3" id="KW-1185">Reference proteome</keyword>
<evidence type="ECO:0000313" key="2">
    <source>
        <dbReference type="EMBL" id="GAA2514690.1"/>
    </source>
</evidence>
<name>A0ABN3N652_9ACTN</name>
<reference evidence="2 3" key="1">
    <citation type="journal article" date="2019" name="Int. J. Syst. Evol. Microbiol.">
        <title>The Global Catalogue of Microorganisms (GCM) 10K type strain sequencing project: providing services to taxonomists for standard genome sequencing and annotation.</title>
        <authorList>
            <consortium name="The Broad Institute Genomics Platform"/>
            <consortium name="The Broad Institute Genome Sequencing Center for Infectious Disease"/>
            <person name="Wu L."/>
            <person name="Ma J."/>
        </authorList>
    </citation>
    <scope>NUCLEOTIDE SEQUENCE [LARGE SCALE GENOMIC DNA]</scope>
    <source>
        <strain evidence="2 3">JCM 6924</strain>
    </source>
</reference>
<comment type="caution">
    <text evidence="2">The sequence shown here is derived from an EMBL/GenBank/DDBJ whole genome shotgun (WGS) entry which is preliminary data.</text>
</comment>
<accession>A0ABN3N652</accession>
<organism evidence="2 3">
    <name type="scientific">Streptomyces levis</name>
    <dbReference type="NCBI Taxonomy" id="285566"/>
    <lineage>
        <taxon>Bacteria</taxon>
        <taxon>Bacillati</taxon>
        <taxon>Actinomycetota</taxon>
        <taxon>Actinomycetes</taxon>
        <taxon>Kitasatosporales</taxon>
        <taxon>Streptomycetaceae</taxon>
        <taxon>Streptomyces</taxon>
    </lineage>
</organism>
<dbReference type="Proteomes" id="UP001501095">
    <property type="component" value="Unassembled WGS sequence"/>
</dbReference>